<comment type="caution">
    <text evidence="1">The sequence shown here is derived from an EMBL/GenBank/DDBJ whole genome shotgun (WGS) entry which is preliminary data.</text>
</comment>
<dbReference type="Proteomes" id="UP000712600">
    <property type="component" value="Unassembled WGS sequence"/>
</dbReference>
<accession>A0A8S9RDV3</accession>
<dbReference type="EMBL" id="QGKX02000095">
    <property type="protein sequence ID" value="KAF3570906.1"/>
    <property type="molecule type" value="Genomic_DNA"/>
</dbReference>
<organism evidence="1 2">
    <name type="scientific">Brassica cretica</name>
    <name type="common">Mustard</name>
    <dbReference type="NCBI Taxonomy" id="69181"/>
    <lineage>
        <taxon>Eukaryota</taxon>
        <taxon>Viridiplantae</taxon>
        <taxon>Streptophyta</taxon>
        <taxon>Embryophyta</taxon>
        <taxon>Tracheophyta</taxon>
        <taxon>Spermatophyta</taxon>
        <taxon>Magnoliopsida</taxon>
        <taxon>eudicotyledons</taxon>
        <taxon>Gunneridae</taxon>
        <taxon>Pentapetalae</taxon>
        <taxon>rosids</taxon>
        <taxon>malvids</taxon>
        <taxon>Brassicales</taxon>
        <taxon>Brassicaceae</taxon>
        <taxon>Brassiceae</taxon>
        <taxon>Brassica</taxon>
    </lineage>
</organism>
<dbReference type="AlphaFoldDB" id="A0A8S9RDV3"/>
<reference evidence="1" key="1">
    <citation type="submission" date="2019-12" db="EMBL/GenBank/DDBJ databases">
        <title>Genome sequencing and annotation of Brassica cretica.</title>
        <authorList>
            <person name="Studholme D.J."/>
            <person name="Sarris P."/>
        </authorList>
    </citation>
    <scope>NUCLEOTIDE SEQUENCE</scope>
    <source>
        <strain evidence="1">PFS-109/04</strain>
        <tissue evidence="1">Leaf</tissue>
    </source>
</reference>
<evidence type="ECO:0000313" key="1">
    <source>
        <dbReference type="EMBL" id="KAF3570906.1"/>
    </source>
</evidence>
<name>A0A8S9RDV3_BRACR</name>
<gene>
    <name evidence="1" type="ORF">F2Q69_00062102</name>
</gene>
<proteinExistence type="predicted"/>
<protein>
    <submittedName>
        <fullName evidence="1">Uncharacterized protein</fullName>
    </submittedName>
</protein>
<sequence length="62" mass="6776">MLVGTIPSHQGCRWSQATPFFLIHGTGARFSWRFCCDFAGFLAMDALLDIAGALSKALDLEI</sequence>
<evidence type="ECO:0000313" key="2">
    <source>
        <dbReference type="Proteomes" id="UP000712600"/>
    </source>
</evidence>